<dbReference type="AlphaFoldDB" id="A0A8J2WPT2"/>
<accession>A0A8J2WPT2</accession>
<name>A0A8J2WPT2_9CRUS</name>
<protein>
    <submittedName>
        <fullName evidence="1">Uncharacterized protein</fullName>
    </submittedName>
</protein>
<dbReference type="Proteomes" id="UP000789390">
    <property type="component" value="Unassembled WGS sequence"/>
</dbReference>
<evidence type="ECO:0000313" key="2">
    <source>
        <dbReference type="Proteomes" id="UP000789390"/>
    </source>
</evidence>
<reference evidence="1" key="1">
    <citation type="submission" date="2021-11" db="EMBL/GenBank/DDBJ databases">
        <authorList>
            <person name="Schell T."/>
        </authorList>
    </citation>
    <scope>NUCLEOTIDE SEQUENCE</scope>
    <source>
        <strain evidence="1">M5</strain>
    </source>
</reference>
<gene>
    <name evidence="1" type="ORF">DGAL_LOCUS16575</name>
</gene>
<evidence type="ECO:0000313" key="1">
    <source>
        <dbReference type="EMBL" id="CAH0112791.1"/>
    </source>
</evidence>
<comment type="caution">
    <text evidence="1">The sequence shown here is derived from an EMBL/GenBank/DDBJ whole genome shotgun (WGS) entry which is preliminary data.</text>
</comment>
<proteinExistence type="predicted"/>
<dbReference type="EMBL" id="CAKKLH010000331">
    <property type="protein sequence ID" value="CAH0112791.1"/>
    <property type="molecule type" value="Genomic_DNA"/>
</dbReference>
<keyword evidence="2" id="KW-1185">Reference proteome</keyword>
<sequence length="75" mass="8631">MDFATAGNLAVHLKVPDSTEPTTSIILQNLWLDKKGKMPNWIAMPVDIQHQRFHGFMRIMNFYIQEVFKGTAKVL</sequence>
<organism evidence="1 2">
    <name type="scientific">Daphnia galeata</name>
    <dbReference type="NCBI Taxonomy" id="27404"/>
    <lineage>
        <taxon>Eukaryota</taxon>
        <taxon>Metazoa</taxon>
        <taxon>Ecdysozoa</taxon>
        <taxon>Arthropoda</taxon>
        <taxon>Crustacea</taxon>
        <taxon>Branchiopoda</taxon>
        <taxon>Diplostraca</taxon>
        <taxon>Cladocera</taxon>
        <taxon>Anomopoda</taxon>
        <taxon>Daphniidae</taxon>
        <taxon>Daphnia</taxon>
    </lineage>
</organism>